<dbReference type="RefSeq" id="WP_086087580.1">
    <property type="nucleotide sequence ID" value="NZ_CP021112.1"/>
</dbReference>
<reference evidence="1 2" key="1">
    <citation type="submission" date="2017-05" db="EMBL/GenBank/DDBJ databases">
        <title>Full genome sequence of Pseudorhodoplanes sinuspersici.</title>
        <authorList>
            <person name="Dastgheib S.M.M."/>
            <person name="Shavandi M."/>
            <person name="Tirandaz H."/>
        </authorList>
    </citation>
    <scope>NUCLEOTIDE SEQUENCE [LARGE SCALE GENOMIC DNA]</scope>
    <source>
        <strain evidence="1 2">RIPI110</strain>
    </source>
</reference>
<sequence length="60" mass="6906">MVDLKSLQDEVAQARRARMEAEAAGFNLEHLIEQMRAGRTLQEIDMEEIEMEELASREDA</sequence>
<dbReference type="AlphaFoldDB" id="A0A1W6ZQY1"/>
<name>A0A1W6ZQY1_9HYPH</name>
<evidence type="ECO:0000313" key="2">
    <source>
        <dbReference type="Proteomes" id="UP000194137"/>
    </source>
</evidence>
<organism evidence="1 2">
    <name type="scientific">Pseudorhodoplanes sinuspersici</name>
    <dbReference type="NCBI Taxonomy" id="1235591"/>
    <lineage>
        <taxon>Bacteria</taxon>
        <taxon>Pseudomonadati</taxon>
        <taxon>Pseudomonadota</taxon>
        <taxon>Alphaproteobacteria</taxon>
        <taxon>Hyphomicrobiales</taxon>
        <taxon>Pseudorhodoplanes</taxon>
    </lineage>
</organism>
<proteinExistence type="predicted"/>
<evidence type="ECO:0000313" key="1">
    <source>
        <dbReference type="EMBL" id="ARP99174.1"/>
    </source>
</evidence>
<accession>A0A1W6ZQY1</accession>
<dbReference type="EMBL" id="CP021112">
    <property type="protein sequence ID" value="ARP99174.1"/>
    <property type="molecule type" value="Genomic_DNA"/>
</dbReference>
<dbReference type="KEGG" id="psin:CAK95_08810"/>
<keyword evidence="2" id="KW-1185">Reference proteome</keyword>
<gene>
    <name evidence="1" type="ORF">CAK95_08810</name>
</gene>
<dbReference type="Proteomes" id="UP000194137">
    <property type="component" value="Chromosome"/>
</dbReference>
<protein>
    <submittedName>
        <fullName evidence="1">Uncharacterized protein</fullName>
    </submittedName>
</protein>